<evidence type="ECO:0000313" key="3">
    <source>
        <dbReference type="Proteomes" id="UP000187455"/>
    </source>
</evidence>
<feature type="signal peptide" evidence="1">
    <location>
        <begin position="1"/>
        <end position="20"/>
    </location>
</feature>
<evidence type="ECO:0000313" key="2">
    <source>
        <dbReference type="EMBL" id="OLY80805.1"/>
    </source>
</evidence>
<dbReference type="AlphaFoldDB" id="A0A1R0GVA7"/>
<keyword evidence="1" id="KW-0732">Signal</keyword>
<organism evidence="2 3">
    <name type="scientific">Smittium mucronatum</name>
    <dbReference type="NCBI Taxonomy" id="133383"/>
    <lineage>
        <taxon>Eukaryota</taxon>
        <taxon>Fungi</taxon>
        <taxon>Fungi incertae sedis</taxon>
        <taxon>Zoopagomycota</taxon>
        <taxon>Kickxellomycotina</taxon>
        <taxon>Harpellomycetes</taxon>
        <taxon>Harpellales</taxon>
        <taxon>Legeriomycetaceae</taxon>
        <taxon>Smittium</taxon>
    </lineage>
</organism>
<gene>
    <name evidence="2" type="ORF">AYI68_g5094</name>
</gene>
<name>A0A1R0GVA7_9FUNG</name>
<feature type="chain" id="PRO_5010272520" evidence="1">
    <location>
        <begin position="21"/>
        <end position="129"/>
    </location>
</feature>
<protein>
    <submittedName>
        <fullName evidence="2">Uncharacterized protein</fullName>
    </submittedName>
</protein>
<accession>A0A1R0GVA7</accession>
<dbReference type="Proteomes" id="UP000187455">
    <property type="component" value="Unassembled WGS sequence"/>
</dbReference>
<reference evidence="2 3" key="1">
    <citation type="journal article" date="2016" name="Mol. Biol. Evol.">
        <title>Genome-Wide Survey of Gut Fungi (Harpellales) Reveals the First Horizontally Transferred Ubiquitin Gene from a Mosquito Host.</title>
        <authorList>
            <person name="Wang Y."/>
            <person name="White M.M."/>
            <person name="Kvist S."/>
            <person name="Moncalvo J.M."/>
        </authorList>
    </citation>
    <scope>NUCLEOTIDE SEQUENCE [LARGE SCALE GENOMIC DNA]</scope>
    <source>
        <strain evidence="2 3">ALG-7-W6</strain>
    </source>
</reference>
<proteinExistence type="predicted"/>
<keyword evidence="3" id="KW-1185">Reference proteome</keyword>
<dbReference type="EMBL" id="LSSL01003112">
    <property type="protein sequence ID" value="OLY80805.1"/>
    <property type="molecule type" value="Genomic_DNA"/>
</dbReference>
<evidence type="ECO:0000256" key="1">
    <source>
        <dbReference type="SAM" id="SignalP"/>
    </source>
</evidence>
<sequence length="129" mass="14087">MLVFILVLVSLSEEISLYSAMGIFMRNHWLAEEDRGSVTSVSISSKTPALGDDLDPSINLVGEPVMENLVSFLLEISIISGPRSRVRFSPIIPTMEAIKKLSVVSTGSNWRSVDRLSKGEIPALRSLLG</sequence>
<comment type="caution">
    <text evidence="2">The sequence shown here is derived from an EMBL/GenBank/DDBJ whole genome shotgun (WGS) entry which is preliminary data.</text>
</comment>